<sequence length="1121" mass="122722">MAQPSVNIRGHLEDCLGKWDFDSAYSYNRTFNDAPNPALYLEGLGTVGLPLSERDAAAIKGCAAQAPFGMGERTVVDKSVRDTWEMDATQVKFSNLDWQSFMTRVVNEACATLGVNVKASRPRCDLYKLLLYETGSHFLPHVDTEKADGMFATIIVVLPSQFTGGAAHLSHDGVSTVYDCSSTSLLQTTAMAWYTDVTHEIKPVTSGYRLALAYNLVHTNTSLRPAVSSSEPSMNRLRDILRSWTQDNGATAPSKIIHLLEHKYSQANLCASALKGADANKVAVLDEIAHELGFHLGLASVVCALEGYADDDGPRNRRNCYWDEDSEDDDEVGFAEIESKTMTIEDFVDMDGEVISEGLAFNEKTETIPVNLAKIIEAGDHDEQEYEGYMGNGAGSLSRWYRRTVLVIWPKYSNFAIQYGEENIERACKTLSSFQHASPEADDLALADFVLARAAKNPAAAAQSVCHAALMWKSSELWVRAVQTCSPVGNKGLALFPNPSRIVEAISTLGFSEVKSGLEKMLHVDLRNAARFAFLDAVESWNSVRNSQEITNAILPWVVSSRHMLLENLRPPSVEDQLPFVSLALKQGSVTFLRDSILPKIKGTATSDILRGLAVMAHDEQRFTDSAEVKAQVTSEIMQVAISRTLFTEVVKTPTMAAAYTYGYSRTANVPLVVKNPNYERARATMGVCMTRFPQLTASVFDKVMDTQALSVFDVEKQVKEVMLPLLQFVAEQLSTTPENAPPVGTDKLLRVAMEAYVKTVSADVKATKTEDVQSIVMAATLPGGPKLFATMVLPKLEKLKFSPDIVRSFIDELRSHRDKIVFPADHTGPTLESSITVLSKMYANSAPLTDHQVIGDALQYCLRINAMEACTLIIKRIVEAKSLSPTYVSKVLVPFIPELRRIAVQYNMLDGFAPAFQTIMLAWIEKVLGQKPKNDGRAELASLASWTCTCAECNPIRKFLQSGAQQSTSLSSIGAPRRKHLEGYLARYARLACSWQTISTVPQGIQVTKSPAVWQPALWKAVQGQGQAILKTVSGNEEELARILGTHYRSITTILRGTPGTAVPSETPQGSASSAGGSAAGRRQRSPEITQNPSTAAQPPAKKRKTASYNTSDVIDLTSP</sequence>
<proteinExistence type="predicted"/>
<evidence type="ECO:0000313" key="3">
    <source>
        <dbReference type="EMBL" id="TCD68473.1"/>
    </source>
</evidence>
<accession>A0A4R0RN50</accession>
<feature type="compositionally biased region" description="Polar residues" evidence="1">
    <location>
        <begin position="1108"/>
        <end position="1121"/>
    </location>
</feature>
<dbReference type="EMBL" id="RWJN01000065">
    <property type="protein sequence ID" value="TCD68473.1"/>
    <property type="molecule type" value="Genomic_DNA"/>
</dbReference>
<dbReference type="PANTHER" id="PTHR33099">
    <property type="entry name" value="FE2OG DIOXYGENASE DOMAIN-CONTAINING PROTEIN"/>
    <property type="match status" value="1"/>
</dbReference>
<feature type="compositionally biased region" description="Low complexity" evidence="1">
    <location>
        <begin position="1071"/>
        <end position="1082"/>
    </location>
</feature>
<name>A0A4R0RN50_9APHY</name>
<feature type="region of interest" description="Disordered" evidence="1">
    <location>
        <begin position="1058"/>
        <end position="1121"/>
    </location>
</feature>
<feature type="compositionally biased region" description="Polar residues" evidence="1">
    <location>
        <begin position="1088"/>
        <end position="1098"/>
    </location>
</feature>
<evidence type="ECO:0000256" key="1">
    <source>
        <dbReference type="SAM" id="MobiDB-lite"/>
    </source>
</evidence>
<dbReference type="OrthoDB" id="3269573at2759"/>
<dbReference type="InterPro" id="IPR005123">
    <property type="entry name" value="Oxoglu/Fe-dep_dioxygenase_dom"/>
</dbReference>
<dbReference type="PANTHER" id="PTHR33099:SF7">
    <property type="entry name" value="MYND-TYPE DOMAIN-CONTAINING PROTEIN"/>
    <property type="match status" value="1"/>
</dbReference>
<reference evidence="3 4" key="1">
    <citation type="submission" date="2018-11" db="EMBL/GenBank/DDBJ databases">
        <title>Genome assembly of Steccherinum ochraceum LE-BIN_3174, the white-rot fungus of the Steccherinaceae family (The Residual Polyporoid clade, Polyporales, Basidiomycota).</title>
        <authorList>
            <person name="Fedorova T.V."/>
            <person name="Glazunova O.A."/>
            <person name="Landesman E.O."/>
            <person name="Moiseenko K.V."/>
            <person name="Psurtseva N.V."/>
            <person name="Savinova O.S."/>
            <person name="Shakhova N.V."/>
            <person name="Tyazhelova T.V."/>
            <person name="Vasina D.V."/>
        </authorList>
    </citation>
    <scope>NUCLEOTIDE SEQUENCE [LARGE SCALE GENOMIC DNA]</scope>
    <source>
        <strain evidence="3 4">LE-BIN_3174</strain>
    </source>
</reference>
<dbReference type="Proteomes" id="UP000292702">
    <property type="component" value="Unassembled WGS sequence"/>
</dbReference>
<dbReference type="AlphaFoldDB" id="A0A4R0RN50"/>
<evidence type="ECO:0000259" key="2">
    <source>
        <dbReference type="PROSITE" id="PS51471"/>
    </source>
</evidence>
<evidence type="ECO:0000313" key="4">
    <source>
        <dbReference type="Proteomes" id="UP000292702"/>
    </source>
</evidence>
<comment type="caution">
    <text evidence="3">The sequence shown here is derived from an EMBL/GenBank/DDBJ whole genome shotgun (WGS) entry which is preliminary data.</text>
</comment>
<gene>
    <name evidence="3" type="ORF">EIP91_010648</name>
</gene>
<organism evidence="3 4">
    <name type="scientific">Steccherinum ochraceum</name>
    <dbReference type="NCBI Taxonomy" id="92696"/>
    <lineage>
        <taxon>Eukaryota</taxon>
        <taxon>Fungi</taxon>
        <taxon>Dikarya</taxon>
        <taxon>Basidiomycota</taxon>
        <taxon>Agaricomycotina</taxon>
        <taxon>Agaricomycetes</taxon>
        <taxon>Polyporales</taxon>
        <taxon>Steccherinaceae</taxon>
        <taxon>Steccherinum</taxon>
    </lineage>
</organism>
<feature type="domain" description="Fe2OG dioxygenase" evidence="2">
    <location>
        <begin position="118"/>
        <end position="218"/>
    </location>
</feature>
<keyword evidence="4" id="KW-1185">Reference proteome</keyword>
<protein>
    <recommendedName>
        <fullName evidence="2">Fe2OG dioxygenase domain-containing protein</fullName>
    </recommendedName>
</protein>
<dbReference type="PROSITE" id="PS51471">
    <property type="entry name" value="FE2OG_OXY"/>
    <property type="match status" value="1"/>
</dbReference>
<dbReference type="Gene3D" id="2.60.120.620">
    <property type="entry name" value="q2cbj1_9rhob like domain"/>
    <property type="match status" value="1"/>
</dbReference>